<dbReference type="RefSeq" id="WP_055408550.1">
    <property type="nucleotide sequence ID" value="NZ_CP013011.1"/>
</dbReference>
<name>A0A0P0N203_9CREN</name>
<sequence>MLAGIRLLCKRCHLAKHQGYALVIHRRMEAIEQLAAVNGLDIEAVKTLVEKAFKVWRELSSIDDWRIVLEELPGLDVETRRTIESILSTMASEGYSLDNKWLHYLSPTNTRRLEEEALRESVEFLRRALGADRDEPLEMLLAELLIADNQQRVLQALKHKLGKAGIEVLSKEASHALTWLRPDRLEVGPNGKQLLDITSTSGKWMVFVKRRLRGRFLAEVIRRLREKKLDYAAKTVGIVENSEEQPVIVYVPSFLAVSLVVEVAKTIAEVAREFRVRKPIMFKPDTFTRRGIYSHAGHSTGPSIKPYIYVVKGY</sequence>
<dbReference type="EMBL" id="NCQP01000001">
    <property type="protein sequence ID" value="OWJ55471.1"/>
    <property type="molecule type" value="Genomic_DNA"/>
</dbReference>
<dbReference type="Proteomes" id="UP000196694">
    <property type="component" value="Unassembled WGS sequence"/>
</dbReference>
<reference evidence="2 4" key="2">
    <citation type="submission" date="2017-05" db="EMBL/GenBank/DDBJ databases">
        <title>The draft genome of the hyperthermophilic archaeon 'Pyrodictium delaneyi strain Hulk', an iron and nitrate reducer, reveals the capacity for sulfate reduction.</title>
        <authorList>
            <person name="Demey L.M."/>
            <person name="Miller C."/>
            <person name="Manzella M."/>
            <person name="Reguera G."/>
            <person name="Kashefi K."/>
        </authorList>
    </citation>
    <scope>NUCLEOTIDE SEQUENCE [LARGE SCALE GENOMIC DNA]</scope>
    <source>
        <strain evidence="2 4">Hulk</strain>
    </source>
</reference>
<dbReference type="InterPro" id="IPR023398">
    <property type="entry name" value="TIF_eIF4e-like"/>
</dbReference>
<accession>A0A0P0N203</accession>
<evidence type="ECO:0000313" key="1">
    <source>
        <dbReference type="EMBL" id="ALL00911.1"/>
    </source>
</evidence>
<dbReference type="KEGG" id="pdl:Pyrde_0861"/>
<dbReference type="Gene3D" id="3.30.760.10">
    <property type="entry name" value="RNA Cap, Translation Initiation Factor Eif4e"/>
    <property type="match status" value="1"/>
</dbReference>
<dbReference type="Proteomes" id="UP000058613">
    <property type="component" value="Chromosome"/>
</dbReference>
<evidence type="ECO:0000313" key="3">
    <source>
        <dbReference type="Proteomes" id="UP000058613"/>
    </source>
</evidence>
<gene>
    <name evidence="2" type="ORF">Pdsh_01345</name>
    <name evidence="1" type="ORF">Pyrde_0861</name>
</gene>
<organism evidence="1 3">
    <name type="scientific">Pyrodictium delaneyi</name>
    <dbReference type="NCBI Taxonomy" id="1273541"/>
    <lineage>
        <taxon>Archaea</taxon>
        <taxon>Thermoproteota</taxon>
        <taxon>Thermoprotei</taxon>
        <taxon>Desulfurococcales</taxon>
        <taxon>Pyrodictiaceae</taxon>
        <taxon>Pyrodictium</taxon>
    </lineage>
</organism>
<dbReference type="GeneID" id="26099200"/>
<dbReference type="AlphaFoldDB" id="A0A0P0N203"/>
<evidence type="ECO:0000313" key="2">
    <source>
        <dbReference type="EMBL" id="OWJ55471.1"/>
    </source>
</evidence>
<dbReference type="STRING" id="1273541.Pyrde_0861"/>
<dbReference type="OrthoDB" id="46241at2157"/>
<evidence type="ECO:0000313" key="4">
    <source>
        <dbReference type="Proteomes" id="UP000196694"/>
    </source>
</evidence>
<keyword evidence="4" id="KW-1185">Reference proteome</keyword>
<proteinExistence type="predicted"/>
<dbReference type="EMBL" id="CP013011">
    <property type="protein sequence ID" value="ALL00911.1"/>
    <property type="molecule type" value="Genomic_DNA"/>
</dbReference>
<dbReference type="SUPFAM" id="SSF55418">
    <property type="entry name" value="eIF4e-like"/>
    <property type="match status" value="1"/>
</dbReference>
<protein>
    <submittedName>
        <fullName evidence="1">Uncharacterized protein</fullName>
    </submittedName>
</protein>
<reference evidence="1 3" key="1">
    <citation type="submission" date="2015-10" db="EMBL/GenBank/DDBJ databases">
        <title>Complete genome sequence of hyperthermophilic archaeon Pyrodictium delaneyi Su06.</title>
        <authorList>
            <person name="Jung J.-H."/>
            <person name="Lin J."/>
            <person name="Holden J.F."/>
            <person name="Park C.-S."/>
        </authorList>
    </citation>
    <scope>NUCLEOTIDE SEQUENCE [LARGE SCALE GENOMIC DNA]</scope>
    <source>
        <strain evidence="1 3">Su06</strain>
    </source>
</reference>